<dbReference type="RefSeq" id="WP_109681835.1">
    <property type="nucleotide sequence ID" value="NZ_QGGP01000002.1"/>
</dbReference>
<organism evidence="3 4">
    <name type="scientific">Xanthomarina spongicola</name>
    <dbReference type="NCBI Taxonomy" id="570520"/>
    <lineage>
        <taxon>Bacteria</taxon>
        <taxon>Pseudomonadati</taxon>
        <taxon>Bacteroidota</taxon>
        <taxon>Flavobacteriia</taxon>
        <taxon>Flavobacteriales</taxon>
        <taxon>Flavobacteriaceae</taxon>
        <taxon>Xanthomarina</taxon>
    </lineage>
</organism>
<evidence type="ECO:0000313" key="4">
    <source>
        <dbReference type="Proteomes" id="UP000245430"/>
    </source>
</evidence>
<dbReference type="InterPro" id="IPR015659">
    <property type="entry name" value="Proline_oxidase"/>
</dbReference>
<proteinExistence type="predicted"/>
<protein>
    <submittedName>
        <fullName evidence="3">L-proline dehydrogenase</fullName>
    </submittedName>
</protein>
<feature type="domain" description="Proline dehydrogenase" evidence="2">
    <location>
        <begin position="80"/>
        <end position="374"/>
    </location>
</feature>
<dbReference type="Gene3D" id="3.20.20.220">
    <property type="match status" value="1"/>
</dbReference>
<dbReference type="AlphaFoldDB" id="A0A316DTR3"/>
<dbReference type="EMBL" id="QGGP01000002">
    <property type="protein sequence ID" value="PWK19973.1"/>
    <property type="molecule type" value="Genomic_DNA"/>
</dbReference>
<dbReference type="GO" id="GO:0071949">
    <property type="term" value="F:FAD binding"/>
    <property type="evidence" value="ECO:0007669"/>
    <property type="project" value="TreeGrafter"/>
</dbReference>
<evidence type="ECO:0000256" key="1">
    <source>
        <dbReference type="ARBA" id="ARBA00023002"/>
    </source>
</evidence>
<evidence type="ECO:0000259" key="2">
    <source>
        <dbReference type="Pfam" id="PF01619"/>
    </source>
</evidence>
<dbReference type="GO" id="GO:0004657">
    <property type="term" value="F:proline dehydrogenase activity"/>
    <property type="evidence" value="ECO:0007669"/>
    <property type="project" value="InterPro"/>
</dbReference>
<evidence type="ECO:0000313" key="3">
    <source>
        <dbReference type="EMBL" id="PWK19973.1"/>
    </source>
</evidence>
<dbReference type="Proteomes" id="UP000245430">
    <property type="component" value="Unassembled WGS sequence"/>
</dbReference>
<keyword evidence="1" id="KW-0560">Oxidoreductase</keyword>
<dbReference type="OrthoDB" id="1401444at2"/>
<name>A0A316DTR3_9FLAO</name>
<comment type="caution">
    <text evidence="3">The sequence shown here is derived from an EMBL/GenBank/DDBJ whole genome shotgun (WGS) entry which is preliminary data.</text>
</comment>
<sequence length="391" mass="44624">MSKERIFDNTEIAFSLKSNSELNRAYLLFKMISYEPLVKVGKTLSNFAIKANLPVDSVIRATVFDHFCGGINEKDCLPVIDAMFEKGVSSVLDFSVEGKEEESFFDAAMDKTLEIIKFSENKEAMPIAVFKPTGFGKPSLYTKKGEGKPFTAEEQVQWNRVVARYDKVCKLAKEKDVELLIDAEESWMQQAVDDLVSEMMQKYNTEKAIVYNTLQMYRHDRMAFLMQEHDHAKANGYYLGYKIVRGAYMEKENERALKMGYPTPICESKAATDDNFNASAKYILDHLDTISLFAGTHNEESSYLILEMMEEKGISINDNRVWFGQLYGMSDHISFNLANLGYNVAKYVPFGPVKDVLPYLIRRAEENTSVAGQTGRELMLLTKEKNRRKLV</sequence>
<dbReference type="GO" id="GO:0010133">
    <property type="term" value="P:L-proline catabolic process to L-glutamate"/>
    <property type="evidence" value="ECO:0007669"/>
    <property type="project" value="TreeGrafter"/>
</dbReference>
<reference evidence="3 4" key="1">
    <citation type="submission" date="2018-05" db="EMBL/GenBank/DDBJ databases">
        <title>Genomic Encyclopedia of Archaeal and Bacterial Type Strains, Phase II (KMG-II): from individual species to whole genera.</title>
        <authorList>
            <person name="Goeker M."/>
        </authorList>
    </citation>
    <scope>NUCLEOTIDE SEQUENCE [LARGE SCALE GENOMIC DNA]</scope>
    <source>
        <strain evidence="3 4">DSM 22637</strain>
    </source>
</reference>
<dbReference type="PANTHER" id="PTHR13914:SF0">
    <property type="entry name" value="PROLINE DEHYDROGENASE 1, MITOCHONDRIAL"/>
    <property type="match status" value="1"/>
</dbReference>
<dbReference type="PANTHER" id="PTHR13914">
    <property type="entry name" value="PROLINE OXIDASE"/>
    <property type="match status" value="1"/>
</dbReference>
<keyword evidence="4" id="KW-1185">Reference proteome</keyword>
<dbReference type="InterPro" id="IPR029041">
    <property type="entry name" value="FAD-linked_oxidoreductase-like"/>
</dbReference>
<gene>
    <name evidence="3" type="ORF">LX78_01323</name>
</gene>
<dbReference type="InterPro" id="IPR002872">
    <property type="entry name" value="Proline_DH_dom"/>
</dbReference>
<dbReference type="SUPFAM" id="SSF51730">
    <property type="entry name" value="FAD-linked oxidoreductase"/>
    <property type="match status" value="1"/>
</dbReference>
<dbReference type="Pfam" id="PF01619">
    <property type="entry name" value="Pro_dh"/>
    <property type="match status" value="1"/>
</dbReference>
<accession>A0A316DTR3</accession>